<dbReference type="SUPFAM" id="SSF54637">
    <property type="entry name" value="Thioesterase/thiol ester dehydrase-isomerase"/>
    <property type="match status" value="2"/>
</dbReference>
<dbReference type="AlphaFoldDB" id="A0A9J7NAH4"/>
<reference evidence="2" key="2">
    <citation type="submission" date="2025-08" db="UniProtKB">
        <authorList>
            <consortium name="RefSeq"/>
        </authorList>
    </citation>
    <scope>IDENTIFICATION</scope>
    <source>
        <strain evidence="2">S238N-H82</strain>
        <tissue evidence="2">Testes</tissue>
    </source>
</reference>
<evidence type="ECO:0000313" key="1">
    <source>
        <dbReference type="Proteomes" id="UP000001554"/>
    </source>
</evidence>
<reference evidence="1" key="1">
    <citation type="journal article" date="2020" name="Nat. Ecol. Evol.">
        <title>Deeply conserved synteny resolves early events in vertebrate evolution.</title>
        <authorList>
            <person name="Simakov O."/>
            <person name="Marletaz F."/>
            <person name="Yue J.X."/>
            <person name="O'Connell B."/>
            <person name="Jenkins J."/>
            <person name="Brandt A."/>
            <person name="Calef R."/>
            <person name="Tung C.H."/>
            <person name="Huang T.K."/>
            <person name="Schmutz J."/>
            <person name="Satoh N."/>
            <person name="Yu J.K."/>
            <person name="Putnam N.H."/>
            <person name="Green R.E."/>
            <person name="Rokhsar D.S."/>
        </authorList>
    </citation>
    <scope>NUCLEOTIDE SEQUENCE [LARGE SCALE GENOMIC DNA]</scope>
    <source>
        <strain evidence="1">S238N-H82</strain>
    </source>
</reference>
<dbReference type="InterPro" id="IPR029069">
    <property type="entry name" value="HotDog_dom_sf"/>
</dbReference>
<gene>
    <name evidence="2" type="primary">LOC118429360</name>
</gene>
<dbReference type="OrthoDB" id="5975054at2759"/>
<dbReference type="KEGG" id="bfo:118429360"/>
<sequence length="341" mass="39185">MFRLRSWFSSRIFNVNVYSTDRRQQSRPPFWVTCVNFDGAVRGRSSESRDVNMSFPVQTTSFPPQPSVKTSFDEKYRTISATFSPQPWDFDHTGAVPIWRVVCYTNMQWADMHRHWFTPPQDEPPFVDLFFGRSLSIEFTPSFHNEIVPGCSIPYTLSISKIGKTSMVFKLKILDANGKDVIAEDYRHCQSVSSKTHRSQPWAAWVSQRYPDLCAAPPVPIVEPYGHITAEPTFTYSVKVAPSDMDLYRHAPFYQYVRYCCDCAFHGAEQGAYSIITGDAARYRVKRVETLHQGQAKAGDVLTVQSWEDPEHPEVIRFQIKRGVDNITQCLLQFFNATSKM</sequence>
<dbReference type="GeneID" id="118429360"/>
<evidence type="ECO:0000313" key="2">
    <source>
        <dbReference type="RefSeq" id="XP_035695765.1"/>
    </source>
</evidence>
<keyword evidence="1" id="KW-1185">Reference proteome</keyword>
<dbReference type="PANTHER" id="PTHR34487:SF1">
    <property type="entry name" value="ACYL-ACP THIOESTERASE"/>
    <property type="match status" value="1"/>
</dbReference>
<organism evidence="1 2">
    <name type="scientific">Branchiostoma floridae</name>
    <name type="common">Florida lancelet</name>
    <name type="synonym">Amphioxus</name>
    <dbReference type="NCBI Taxonomy" id="7739"/>
    <lineage>
        <taxon>Eukaryota</taxon>
        <taxon>Metazoa</taxon>
        <taxon>Chordata</taxon>
        <taxon>Cephalochordata</taxon>
        <taxon>Leptocardii</taxon>
        <taxon>Amphioxiformes</taxon>
        <taxon>Branchiostomatidae</taxon>
        <taxon>Branchiostoma</taxon>
    </lineage>
</organism>
<accession>A0A9J7NAH4</accession>
<dbReference type="OMA" id="WAVWCIS"/>
<dbReference type="PANTHER" id="PTHR34487">
    <property type="entry name" value="ACYL-ACP THIOESTERASE"/>
    <property type="match status" value="1"/>
</dbReference>
<protein>
    <submittedName>
        <fullName evidence="2">Uncharacterized protein LOC118429360</fullName>
    </submittedName>
</protein>
<proteinExistence type="predicted"/>
<dbReference type="Proteomes" id="UP000001554">
    <property type="component" value="Chromosome 1"/>
</dbReference>
<name>A0A9J7NAH4_BRAFL</name>
<dbReference type="RefSeq" id="XP_035695765.1">
    <property type="nucleotide sequence ID" value="XM_035839872.1"/>
</dbReference>
<dbReference type="Gene3D" id="3.10.129.10">
    <property type="entry name" value="Hotdog Thioesterase"/>
    <property type="match status" value="1"/>
</dbReference>